<feature type="active site" description="Nucleophile" evidence="18">
    <location>
        <position position="117"/>
    </location>
</feature>
<comment type="catalytic activity">
    <reaction evidence="1 18">
        <text>Endohydrolysis of (1-&gt;4)-beta-D-xylosidic linkages in xylans.</text>
        <dbReference type="EC" id="3.2.1.8"/>
    </reaction>
</comment>
<evidence type="ECO:0000256" key="4">
    <source>
        <dbReference type="ARBA" id="ARBA00004613"/>
    </source>
</evidence>
<keyword evidence="13 19" id="KW-1133">Transmembrane helix</keyword>
<evidence type="ECO:0000256" key="15">
    <source>
        <dbReference type="ARBA" id="ARBA00023277"/>
    </source>
</evidence>
<evidence type="ECO:0000313" key="23">
    <source>
        <dbReference type="EMBL" id="KAF4206748.1"/>
    </source>
</evidence>
<dbReference type="PROSITE" id="PS00217">
    <property type="entry name" value="SUGAR_TRANSPORT_2"/>
    <property type="match status" value="1"/>
</dbReference>
<dbReference type="Pfam" id="PF00083">
    <property type="entry name" value="Sugar_tr"/>
    <property type="match status" value="1"/>
</dbReference>
<evidence type="ECO:0000256" key="18">
    <source>
        <dbReference type="PROSITE-ProRule" id="PRU01097"/>
    </source>
</evidence>
<dbReference type="PANTHER" id="PTHR46828">
    <property type="entry name" value="ENDO-1,4-BETA-XYLANASE A-RELATED"/>
    <property type="match status" value="1"/>
</dbReference>
<reference evidence="23" key="1">
    <citation type="journal article" date="2020" name="bioRxiv">
        <title>Genomic and phenotypic heterogeneity of clinical isolates of the human pathogens Aspergillus fumigatus, Aspergillus lentulus and Aspergillus fumigatiaffinis.</title>
        <authorList>
            <person name="dos Santos R.A.C."/>
            <person name="Steenwyk J.L."/>
            <person name="Rivero-Menendez O."/>
            <person name="Mead M.E."/>
            <person name="Silva L.P."/>
            <person name="Bastos R.W."/>
            <person name="Alastruey-Izquierdo A."/>
            <person name="Goldman G.H."/>
            <person name="Rokas A."/>
        </authorList>
    </citation>
    <scope>NUCLEOTIDE SEQUENCE</scope>
    <source>
        <strain evidence="23">CNM-CM8927</strain>
    </source>
</reference>
<evidence type="ECO:0000256" key="10">
    <source>
        <dbReference type="ARBA" id="ARBA00022692"/>
    </source>
</evidence>
<dbReference type="InterPro" id="IPR005828">
    <property type="entry name" value="MFS_sugar_transport-like"/>
</dbReference>
<dbReference type="PROSITE" id="PS00776">
    <property type="entry name" value="GH11_1"/>
    <property type="match status" value="1"/>
</dbReference>
<dbReference type="PRINTS" id="PR00911">
    <property type="entry name" value="GLHYDRLASE11"/>
</dbReference>
<evidence type="ECO:0000259" key="22">
    <source>
        <dbReference type="PROSITE" id="PS51761"/>
    </source>
</evidence>
<keyword evidence="14 19" id="KW-0472">Membrane</keyword>
<dbReference type="GO" id="GO:0031176">
    <property type="term" value="F:endo-1,4-beta-xylanase activity"/>
    <property type="evidence" value="ECO:0007669"/>
    <property type="project" value="UniProtKB-UniRule"/>
</dbReference>
<dbReference type="GO" id="GO:0045493">
    <property type="term" value="P:xylan catabolic process"/>
    <property type="evidence" value="ECO:0007669"/>
    <property type="project" value="UniProtKB-UniRule"/>
</dbReference>
<organism evidence="23 24">
    <name type="scientific">Aspergillus lentulus</name>
    <dbReference type="NCBI Taxonomy" id="293939"/>
    <lineage>
        <taxon>Eukaryota</taxon>
        <taxon>Fungi</taxon>
        <taxon>Dikarya</taxon>
        <taxon>Ascomycota</taxon>
        <taxon>Pezizomycotina</taxon>
        <taxon>Eurotiomycetes</taxon>
        <taxon>Eurotiomycetidae</taxon>
        <taxon>Eurotiales</taxon>
        <taxon>Aspergillaceae</taxon>
        <taxon>Aspergillus</taxon>
        <taxon>Aspergillus subgen. Fumigati</taxon>
    </lineage>
</organism>
<dbReference type="SUPFAM" id="SSF49899">
    <property type="entry name" value="Concanavalin A-like lectins/glucanases"/>
    <property type="match status" value="1"/>
</dbReference>
<comment type="similarity">
    <text evidence="6 18">Belongs to the glycosyl hydrolase 11 (cellulase G) family.</text>
</comment>
<keyword evidence="11 20" id="KW-0732">Signal</keyword>
<protein>
    <recommendedName>
        <fullName evidence="7 18">endo-1,4-beta-xylanase</fullName>
        <ecNumber evidence="7 18">3.2.1.8</ecNumber>
    </recommendedName>
</protein>
<evidence type="ECO:0000256" key="8">
    <source>
        <dbReference type="ARBA" id="ARBA00022525"/>
    </source>
</evidence>
<evidence type="ECO:0000256" key="9">
    <source>
        <dbReference type="ARBA" id="ARBA00022651"/>
    </source>
</evidence>
<dbReference type="EC" id="3.2.1.8" evidence="7 18"/>
<evidence type="ECO:0000256" key="20">
    <source>
        <dbReference type="SAM" id="SignalP"/>
    </source>
</evidence>
<dbReference type="Pfam" id="PF00457">
    <property type="entry name" value="Glyco_hydro_11"/>
    <property type="match status" value="1"/>
</dbReference>
<evidence type="ECO:0000256" key="7">
    <source>
        <dbReference type="ARBA" id="ARBA00012590"/>
    </source>
</evidence>
<feature type="domain" description="Major facilitator superfamily (MFS) profile" evidence="21">
    <location>
        <begin position="221"/>
        <end position="407"/>
    </location>
</feature>
<dbReference type="InterPro" id="IPR013320">
    <property type="entry name" value="ConA-like_dom_sf"/>
</dbReference>
<dbReference type="GO" id="GO:0005576">
    <property type="term" value="C:extracellular region"/>
    <property type="evidence" value="ECO:0007669"/>
    <property type="project" value="UniProtKB-SubCell"/>
</dbReference>
<evidence type="ECO:0000313" key="24">
    <source>
        <dbReference type="Proteomes" id="UP000649114"/>
    </source>
</evidence>
<dbReference type="FunFam" id="2.60.120.180:FF:000001">
    <property type="entry name" value="Endo-1,4-beta-xylanase"/>
    <property type="match status" value="1"/>
</dbReference>
<dbReference type="SUPFAM" id="SSF103473">
    <property type="entry name" value="MFS general substrate transporter"/>
    <property type="match status" value="1"/>
</dbReference>
<sequence length="407" mass="43760">MVSFSSLVLALSTVAGVLAAPGSEQYVELAKRQLSSSQTGTNNGYYYSFWTDGGGKVTYTNGNGGQYSVDWTNCGNFVAGKGWNPGSERTVTYSGSWEPSGNSYLSVYGWMTDPLVEYYIVESYGSYNPSTGATHLGTVESDGGTYDLYKTTRTNAPSIQGTANFDQYWSVRTSHRVGGTVTTKNHFDAWTKAGLKLGNFNYMIVATEGINFRGKALITAITMASCLAFLLLGFDQGVMSGIIGAQNRFSRDSNNPDAAMQGNITALYDISCVVGSIVCYFIGERFGRRTMLMAGGAIIVIGMVVLGSSYTIAQLIAGRIITGIGNGMNSSTAPVYQSECSPAGIRGALLTLQGTVTILGVVIAYWMDYGTSFTEFSFQWRFPLSFQENMHMSRNLAPILSGAVQCT</sequence>
<keyword evidence="15 18" id="KW-0119">Carbohydrate metabolism</keyword>
<dbReference type="Proteomes" id="UP000649114">
    <property type="component" value="Unassembled WGS sequence"/>
</dbReference>
<dbReference type="GO" id="GO:0016020">
    <property type="term" value="C:membrane"/>
    <property type="evidence" value="ECO:0007669"/>
    <property type="project" value="UniProtKB-SubCell"/>
</dbReference>
<evidence type="ECO:0000256" key="13">
    <source>
        <dbReference type="ARBA" id="ARBA00022989"/>
    </source>
</evidence>
<dbReference type="GO" id="GO:0022857">
    <property type="term" value="F:transmembrane transporter activity"/>
    <property type="evidence" value="ECO:0007669"/>
    <property type="project" value="InterPro"/>
</dbReference>
<evidence type="ECO:0000256" key="11">
    <source>
        <dbReference type="ARBA" id="ARBA00022729"/>
    </source>
</evidence>
<dbReference type="InterPro" id="IPR033123">
    <property type="entry name" value="GH11_dom"/>
</dbReference>
<dbReference type="InterPro" id="IPR013319">
    <property type="entry name" value="GH11/12"/>
</dbReference>
<feature type="domain" description="GH11" evidence="22">
    <location>
        <begin position="33"/>
        <end position="221"/>
    </location>
</feature>
<evidence type="ECO:0000256" key="2">
    <source>
        <dbReference type="ARBA" id="ARBA00002059"/>
    </source>
</evidence>
<keyword evidence="9 18" id="KW-0858">Xylan degradation</keyword>
<proteinExistence type="inferred from homology"/>
<evidence type="ECO:0000256" key="3">
    <source>
        <dbReference type="ARBA" id="ARBA00004141"/>
    </source>
</evidence>
<dbReference type="PROSITE" id="PS51761">
    <property type="entry name" value="GH11_3"/>
    <property type="match status" value="1"/>
</dbReference>
<evidence type="ECO:0000256" key="5">
    <source>
        <dbReference type="ARBA" id="ARBA00004851"/>
    </source>
</evidence>
<dbReference type="PANTHER" id="PTHR46828:SF2">
    <property type="entry name" value="ENDO-1,4-BETA-XYLANASE A-RELATED"/>
    <property type="match status" value="1"/>
</dbReference>
<dbReference type="Gene3D" id="1.20.1250.20">
    <property type="entry name" value="MFS general substrate transporter like domains"/>
    <property type="match status" value="1"/>
</dbReference>
<dbReference type="PROSITE" id="PS50850">
    <property type="entry name" value="MFS"/>
    <property type="match status" value="1"/>
</dbReference>
<gene>
    <name evidence="23" type="ORF">CNMCM8927_004521</name>
</gene>
<dbReference type="InterPro" id="IPR001137">
    <property type="entry name" value="Glyco_hydro_11"/>
</dbReference>
<evidence type="ECO:0000259" key="21">
    <source>
        <dbReference type="PROSITE" id="PS50850"/>
    </source>
</evidence>
<keyword evidence="16 18" id="KW-0326">Glycosidase</keyword>
<evidence type="ECO:0000256" key="6">
    <source>
        <dbReference type="ARBA" id="ARBA00007792"/>
    </source>
</evidence>
<feature type="active site" description="Proton donor" evidence="18">
    <location>
        <position position="208"/>
    </location>
</feature>
<dbReference type="EMBL" id="JAAAPU010000026">
    <property type="protein sequence ID" value="KAF4206748.1"/>
    <property type="molecule type" value="Genomic_DNA"/>
</dbReference>
<dbReference type="InterPro" id="IPR005829">
    <property type="entry name" value="Sugar_transporter_CS"/>
</dbReference>
<feature type="transmembrane region" description="Helical" evidence="19">
    <location>
        <begin position="266"/>
        <end position="283"/>
    </location>
</feature>
<evidence type="ECO:0000256" key="14">
    <source>
        <dbReference type="ARBA" id="ARBA00023136"/>
    </source>
</evidence>
<keyword evidence="12 18" id="KW-0378">Hydrolase</keyword>
<dbReference type="AlphaFoldDB" id="A0AAN6BRC5"/>
<keyword evidence="17 18" id="KW-0624">Polysaccharide degradation</keyword>
<name>A0AAN6BRC5_ASPLE</name>
<reference evidence="23" key="2">
    <citation type="submission" date="2020-04" db="EMBL/GenBank/DDBJ databases">
        <authorList>
            <person name="Santos R.A.C."/>
            <person name="Steenwyk J.L."/>
            <person name="Rivero-Menendez O."/>
            <person name="Mead M.E."/>
            <person name="Silva L.P."/>
            <person name="Bastos R.W."/>
            <person name="Alastruey-Izquierdo A."/>
            <person name="Goldman G.H."/>
            <person name="Rokas A."/>
        </authorList>
    </citation>
    <scope>NUCLEOTIDE SEQUENCE</scope>
    <source>
        <strain evidence="23">CNM-CM8927</strain>
    </source>
</reference>
<evidence type="ECO:0000256" key="19">
    <source>
        <dbReference type="SAM" id="Phobius"/>
    </source>
</evidence>
<feature type="transmembrane region" description="Helical" evidence="19">
    <location>
        <begin position="289"/>
        <end position="313"/>
    </location>
</feature>
<dbReference type="InterPro" id="IPR018208">
    <property type="entry name" value="GH11_AS_1"/>
</dbReference>
<comment type="caution">
    <text evidence="23">The sequence shown here is derived from an EMBL/GenBank/DDBJ whole genome shotgun (WGS) entry which is preliminary data.</text>
</comment>
<evidence type="ECO:0000256" key="16">
    <source>
        <dbReference type="ARBA" id="ARBA00023295"/>
    </source>
</evidence>
<feature type="transmembrane region" description="Helical" evidence="19">
    <location>
        <begin position="347"/>
        <end position="367"/>
    </location>
</feature>
<evidence type="ECO:0000256" key="17">
    <source>
        <dbReference type="ARBA" id="ARBA00023326"/>
    </source>
</evidence>
<comment type="subcellular location">
    <subcellularLocation>
        <location evidence="3">Membrane</location>
        <topology evidence="3">Multi-pass membrane protein</topology>
    </subcellularLocation>
    <subcellularLocation>
        <location evidence="4">Secreted</location>
    </subcellularLocation>
</comment>
<dbReference type="InterPro" id="IPR020846">
    <property type="entry name" value="MFS_dom"/>
</dbReference>
<comment type="pathway">
    <text evidence="5 18">Glycan degradation; xylan degradation.</text>
</comment>
<dbReference type="InterPro" id="IPR036259">
    <property type="entry name" value="MFS_trans_sf"/>
</dbReference>
<evidence type="ECO:0000256" key="1">
    <source>
        <dbReference type="ARBA" id="ARBA00000681"/>
    </source>
</evidence>
<evidence type="ECO:0000256" key="12">
    <source>
        <dbReference type="ARBA" id="ARBA00022801"/>
    </source>
</evidence>
<feature type="signal peptide" evidence="20">
    <location>
        <begin position="1"/>
        <end position="19"/>
    </location>
</feature>
<dbReference type="Gene3D" id="2.60.120.180">
    <property type="match status" value="1"/>
</dbReference>
<feature type="chain" id="PRO_5042987154" description="endo-1,4-beta-xylanase" evidence="20">
    <location>
        <begin position="20"/>
        <end position="407"/>
    </location>
</feature>
<keyword evidence="10 19" id="KW-0812">Transmembrane</keyword>
<comment type="function">
    <text evidence="2">Endo-1,4-beta-xylanase involved in the hydrolysis of xylan, a major structural heterogeneous polysaccharide found in plant biomass representing the second most abundant polysaccharide in the biosphere, after cellulose.</text>
</comment>
<keyword evidence="8" id="KW-0964">Secreted</keyword>
<accession>A0AAN6BRC5</accession>
<feature type="transmembrane region" description="Helical" evidence="19">
    <location>
        <begin position="217"/>
        <end position="245"/>
    </location>
</feature>